<evidence type="ECO:0000313" key="4">
    <source>
        <dbReference type="EMBL" id="MBP2034176.1"/>
    </source>
</evidence>
<accession>A0ABS4KXS8</accession>
<keyword evidence="5" id="KW-1185">Reference proteome</keyword>
<dbReference type="Gene3D" id="3.40.50.10940">
    <property type="match status" value="1"/>
</dbReference>
<evidence type="ECO:0000259" key="3">
    <source>
        <dbReference type="Pfam" id="PF02610"/>
    </source>
</evidence>
<comment type="caution">
    <text evidence="4">The sequence shown here is derived from an EMBL/GenBank/DDBJ whole genome shotgun (WGS) entry which is preliminary data.</text>
</comment>
<dbReference type="InterPro" id="IPR055389">
    <property type="entry name" value="AraA_N"/>
</dbReference>
<dbReference type="SUPFAM" id="SSF53743">
    <property type="entry name" value="FucI/AraA N-terminal and middle domains"/>
    <property type="match status" value="1"/>
</dbReference>
<evidence type="ECO:0000256" key="2">
    <source>
        <dbReference type="ARBA" id="ARBA00023277"/>
    </source>
</evidence>
<dbReference type="InterPro" id="IPR038583">
    <property type="entry name" value="AraA_N_sf"/>
</dbReference>
<feature type="domain" description="L-arabinose isomerase N-terminal" evidence="3">
    <location>
        <begin position="8"/>
        <end position="29"/>
    </location>
</feature>
<organism evidence="4 5">
    <name type="scientific">Clostridium algifaecis</name>
    <dbReference type="NCBI Taxonomy" id="1472040"/>
    <lineage>
        <taxon>Bacteria</taxon>
        <taxon>Bacillati</taxon>
        <taxon>Bacillota</taxon>
        <taxon>Clostridia</taxon>
        <taxon>Eubacteriales</taxon>
        <taxon>Clostridiaceae</taxon>
        <taxon>Clostridium</taxon>
    </lineage>
</organism>
<keyword evidence="2" id="KW-0119">Carbohydrate metabolism</keyword>
<dbReference type="Pfam" id="PF02610">
    <property type="entry name" value="AraA_N"/>
    <property type="match status" value="1"/>
</dbReference>
<gene>
    <name evidence="4" type="ORF">J2Z42_002909</name>
</gene>
<sequence length="31" mass="3685">MLKNKKMEFWFIVGTQDLYGENALAEVKKRP</sequence>
<dbReference type="EMBL" id="JAGGLM010000037">
    <property type="protein sequence ID" value="MBP2034176.1"/>
    <property type="molecule type" value="Genomic_DNA"/>
</dbReference>
<dbReference type="GO" id="GO:0016853">
    <property type="term" value="F:isomerase activity"/>
    <property type="evidence" value="ECO:0007669"/>
    <property type="project" value="UniProtKB-KW"/>
</dbReference>
<keyword evidence="1 4" id="KW-0413">Isomerase</keyword>
<reference evidence="4 5" key="1">
    <citation type="submission" date="2021-03" db="EMBL/GenBank/DDBJ databases">
        <title>Genomic Encyclopedia of Type Strains, Phase IV (KMG-IV): sequencing the most valuable type-strain genomes for metagenomic binning, comparative biology and taxonomic classification.</title>
        <authorList>
            <person name="Goeker M."/>
        </authorList>
    </citation>
    <scope>NUCLEOTIDE SEQUENCE [LARGE SCALE GENOMIC DNA]</scope>
    <source>
        <strain evidence="4 5">DSM 28783</strain>
    </source>
</reference>
<proteinExistence type="predicted"/>
<dbReference type="Proteomes" id="UP001519307">
    <property type="component" value="Unassembled WGS sequence"/>
</dbReference>
<dbReference type="InterPro" id="IPR009015">
    <property type="entry name" value="Fucose_isomerase_N/cen_sf"/>
</dbReference>
<evidence type="ECO:0000313" key="5">
    <source>
        <dbReference type="Proteomes" id="UP001519307"/>
    </source>
</evidence>
<protein>
    <submittedName>
        <fullName evidence="4">L-arabinose isomerase</fullName>
    </submittedName>
</protein>
<name>A0ABS4KXS8_9CLOT</name>
<evidence type="ECO:0000256" key="1">
    <source>
        <dbReference type="ARBA" id="ARBA00023235"/>
    </source>
</evidence>